<evidence type="ECO:0000313" key="2">
    <source>
        <dbReference type="Proteomes" id="UP000061603"/>
    </source>
</evidence>
<organism evidence="1 2">
    <name type="scientific">Rugosibacter aromaticivorans</name>
    <dbReference type="NCBI Taxonomy" id="1565605"/>
    <lineage>
        <taxon>Bacteria</taxon>
        <taxon>Pseudomonadati</taxon>
        <taxon>Pseudomonadota</taxon>
        <taxon>Betaproteobacteria</taxon>
        <taxon>Nitrosomonadales</taxon>
        <taxon>Sterolibacteriaceae</taxon>
        <taxon>Rugosibacter</taxon>
    </lineage>
</organism>
<dbReference type="KEGG" id="rbu:PG1C_03735"/>
<reference evidence="1 2" key="1">
    <citation type="journal article" date="2015" name="Genome Announc.">
        <title>Complete Genome Sequence of a Novel Bacterium within the Family Rhodocyclaceae That Degrades Polycyclic Aromatic Hydrocarbons.</title>
        <authorList>
            <person name="Singleton D.R."/>
            <person name="Dickey A.N."/>
            <person name="Scholl E.H."/>
            <person name="Wright F.A."/>
            <person name="Aitken M.D."/>
        </authorList>
    </citation>
    <scope>NUCLEOTIDE SEQUENCE [LARGE SCALE GENOMIC DNA]</scope>
    <source>
        <strain evidence="2">PG1-Ca6</strain>
    </source>
</reference>
<dbReference type="HOGENOM" id="CLU_2652041_0_0_4"/>
<dbReference type="AlphaFoldDB" id="A0A0C5IYI8"/>
<keyword evidence="2" id="KW-1185">Reference proteome</keyword>
<name>A0A0C5IYI8_9PROT</name>
<protein>
    <submittedName>
        <fullName evidence="1">Uncharacterized protein</fullName>
    </submittedName>
</protein>
<evidence type="ECO:0000313" key="1">
    <source>
        <dbReference type="EMBL" id="AJP47817.1"/>
    </source>
</evidence>
<dbReference type="EMBL" id="CP010554">
    <property type="protein sequence ID" value="AJP47817.1"/>
    <property type="molecule type" value="Genomic_DNA"/>
</dbReference>
<proteinExistence type="predicted"/>
<gene>
    <name evidence="1" type="ORF">PG1C_03735</name>
</gene>
<accession>A0A0C5IYI8</accession>
<sequence length="76" mass="8634">MFLLFLGLTLLDIGTLEAKRLQCKLGSYKSSLKTTLAHPLKDSFCATFWLGPASFIFVRGSYGRYWIGIVNFYMTD</sequence>
<dbReference type="Proteomes" id="UP000061603">
    <property type="component" value="Chromosome"/>
</dbReference>